<feature type="region of interest" description="Disordered" evidence="1">
    <location>
        <begin position="1"/>
        <end position="79"/>
    </location>
</feature>
<keyword evidence="3" id="KW-1185">Reference proteome</keyword>
<comment type="caution">
    <text evidence="2">The sequence shown here is derived from an EMBL/GenBank/DDBJ whole genome shotgun (WGS) entry which is preliminary data.</text>
</comment>
<evidence type="ECO:0000313" key="2">
    <source>
        <dbReference type="EMBL" id="MDH5823091.1"/>
    </source>
</evidence>
<gene>
    <name evidence="2" type="ORF">QFW77_08825</name>
</gene>
<dbReference type="EMBL" id="JARXRM010000028">
    <property type="protein sequence ID" value="MDH5823091.1"/>
    <property type="molecule type" value="Genomic_DNA"/>
</dbReference>
<evidence type="ECO:0000256" key="1">
    <source>
        <dbReference type="SAM" id="MobiDB-lite"/>
    </source>
</evidence>
<protein>
    <submittedName>
        <fullName evidence="2">Uncharacterized protein</fullName>
    </submittedName>
</protein>
<dbReference type="RefSeq" id="WP_280574158.1">
    <property type="nucleotide sequence ID" value="NZ_JARXRM010000028.1"/>
</dbReference>
<organism evidence="2 3">
    <name type="scientific">Luteimonas endophytica</name>
    <dbReference type="NCBI Taxonomy" id="3042023"/>
    <lineage>
        <taxon>Bacteria</taxon>
        <taxon>Pseudomonadati</taxon>
        <taxon>Pseudomonadota</taxon>
        <taxon>Gammaproteobacteria</taxon>
        <taxon>Lysobacterales</taxon>
        <taxon>Lysobacteraceae</taxon>
        <taxon>Luteimonas</taxon>
    </lineage>
</organism>
<evidence type="ECO:0000313" key="3">
    <source>
        <dbReference type="Proteomes" id="UP001156940"/>
    </source>
</evidence>
<reference evidence="2 3" key="1">
    <citation type="submission" date="2023-04" db="EMBL/GenBank/DDBJ databases">
        <title>Luteimonas endophyticus RD2P54.</title>
        <authorList>
            <person name="Sun J.-Q."/>
        </authorList>
    </citation>
    <scope>NUCLEOTIDE SEQUENCE [LARGE SCALE GENOMIC DNA]</scope>
    <source>
        <strain evidence="2 3">RD2P54</strain>
    </source>
</reference>
<name>A0ABT6J8D8_9GAMM</name>
<dbReference type="Proteomes" id="UP001156940">
    <property type="component" value="Unassembled WGS sequence"/>
</dbReference>
<proteinExistence type="predicted"/>
<feature type="compositionally biased region" description="Basic and acidic residues" evidence="1">
    <location>
        <begin position="1"/>
        <end position="20"/>
    </location>
</feature>
<sequence>MTERNEKADKSTGESRHEPAGARVPRERRRQANTAVNDQKASKGDAFSRGDNVSGESNDPSLVHGPTRVRKVPPGDADA</sequence>
<accession>A0ABT6J8D8</accession>